<feature type="region of interest" description="Disordered" evidence="1">
    <location>
        <begin position="127"/>
        <end position="206"/>
    </location>
</feature>
<evidence type="ECO:0000256" key="1">
    <source>
        <dbReference type="SAM" id="MobiDB-lite"/>
    </source>
</evidence>
<accession>B4HR90</accession>
<evidence type="ECO:0000313" key="3">
    <source>
        <dbReference type="EMBL" id="EDW46833.1"/>
    </source>
</evidence>
<feature type="compositionally biased region" description="Low complexity" evidence="1">
    <location>
        <begin position="184"/>
        <end position="206"/>
    </location>
</feature>
<dbReference type="InterPro" id="IPR038199">
    <property type="entry name" value="DGK_typeI_N_sf"/>
</dbReference>
<dbReference type="InterPro" id="IPR011992">
    <property type="entry name" value="EF-hand-dom_pair"/>
</dbReference>
<evidence type="ECO:0000259" key="2">
    <source>
        <dbReference type="Pfam" id="PF14513"/>
    </source>
</evidence>
<organism evidence="4">
    <name type="scientific">Drosophila sechellia</name>
    <name type="common">Fruit fly</name>
    <dbReference type="NCBI Taxonomy" id="7238"/>
    <lineage>
        <taxon>Eukaryota</taxon>
        <taxon>Metazoa</taxon>
        <taxon>Ecdysozoa</taxon>
        <taxon>Arthropoda</taxon>
        <taxon>Hexapoda</taxon>
        <taxon>Insecta</taxon>
        <taxon>Pterygota</taxon>
        <taxon>Neoptera</taxon>
        <taxon>Endopterygota</taxon>
        <taxon>Diptera</taxon>
        <taxon>Brachycera</taxon>
        <taxon>Muscomorpha</taxon>
        <taxon>Ephydroidea</taxon>
        <taxon>Drosophilidae</taxon>
        <taxon>Drosophila</taxon>
        <taxon>Sophophora</taxon>
    </lineage>
</organism>
<feature type="compositionally biased region" description="Polar residues" evidence="1">
    <location>
        <begin position="150"/>
        <end position="183"/>
    </location>
</feature>
<dbReference type="EMBL" id="CH480816">
    <property type="protein sequence ID" value="EDW46833.1"/>
    <property type="molecule type" value="Genomic_DNA"/>
</dbReference>
<dbReference type="Pfam" id="PF14513">
    <property type="entry name" value="DAG_kinase_N"/>
    <property type="match status" value="1"/>
</dbReference>
<dbReference type="SUPFAM" id="SSF47473">
    <property type="entry name" value="EF-hand"/>
    <property type="match status" value="1"/>
</dbReference>
<feature type="domain" description="Diacylglycerol kinase type I N-terminal" evidence="2">
    <location>
        <begin position="7"/>
        <end position="166"/>
    </location>
</feature>
<dbReference type="AlphaFoldDB" id="B4HR90"/>
<dbReference type="InterPro" id="IPR029477">
    <property type="entry name" value="DAG_kinase_typeI_N"/>
</dbReference>
<sequence length="206" mass="21570">MFQLFSQDIDFDGFRRFLDAFLDCEAPLDLAKHLFVSFLKPNVTQAQLHGRALNQMAAISSTAACAPVTSHTKGSIPNINSIAELMPQCSGGGGGIGGTGGVAGAEGHAQARSSFVDKIHGITDKLHHSLGGHLSHDPSKTGSVHPMLTVTPSPLASGPSMFQASNPARRSVDSSPSHSATNHSQMSRNSSKKSSNSVNCKIDGEH</sequence>
<dbReference type="PhylomeDB" id="B4HR90"/>
<dbReference type="STRING" id="7238.B4HR90"/>
<gene>
    <name evidence="3" type="primary">Dsec\GM20749</name>
    <name evidence="3" type="ORF">Dsec_GM20749</name>
</gene>
<proteinExistence type="predicted"/>
<reference evidence="3 4" key="1">
    <citation type="journal article" date="2007" name="Nature">
        <title>Evolution of genes and genomes on the Drosophila phylogeny.</title>
        <authorList>
            <consortium name="Drosophila 12 Genomes Consortium"/>
            <person name="Clark A.G."/>
            <person name="Eisen M.B."/>
            <person name="Smith D.R."/>
            <person name="Bergman C.M."/>
            <person name="Oliver B."/>
            <person name="Markow T.A."/>
            <person name="Kaufman T.C."/>
            <person name="Kellis M."/>
            <person name="Gelbart W."/>
            <person name="Iyer V.N."/>
            <person name="Pollard D.A."/>
            <person name="Sackton T.B."/>
            <person name="Larracuente A.M."/>
            <person name="Singh N.D."/>
            <person name="Abad J.P."/>
            <person name="Abt D.N."/>
            <person name="Adryan B."/>
            <person name="Aguade M."/>
            <person name="Akashi H."/>
            <person name="Anderson W.W."/>
            <person name="Aquadro C.F."/>
            <person name="Ardell D.H."/>
            <person name="Arguello R."/>
            <person name="Artieri C.G."/>
            <person name="Barbash D.A."/>
            <person name="Barker D."/>
            <person name="Barsanti P."/>
            <person name="Batterham P."/>
            <person name="Batzoglou S."/>
            <person name="Begun D."/>
            <person name="Bhutkar A."/>
            <person name="Blanco E."/>
            <person name="Bosak S.A."/>
            <person name="Bradley R.K."/>
            <person name="Brand A.D."/>
            <person name="Brent M.R."/>
            <person name="Brooks A.N."/>
            <person name="Brown R.H."/>
            <person name="Butlin R.K."/>
            <person name="Caggese C."/>
            <person name="Calvi B.R."/>
            <person name="Bernardo de Carvalho A."/>
            <person name="Caspi A."/>
            <person name="Castrezana S."/>
            <person name="Celniker S.E."/>
            <person name="Chang J.L."/>
            <person name="Chapple C."/>
            <person name="Chatterji S."/>
            <person name="Chinwalla A."/>
            <person name="Civetta A."/>
            <person name="Clifton S.W."/>
            <person name="Comeron J.M."/>
            <person name="Costello J.C."/>
            <person name="Coyne J.A."/>
            <person name="Daub J."/>
            <person name="David R.G."/>
            <person name="Delcher A.L."/>
            <person name="Delehaunty K."/>
            <person name="Do C.B."/>
            <person name="Ebling H."/>
            <person name="Edwards K."/>
            <person name="Eickbush T."/>
            <person name="Evans J.D."/>
            <person name="Filipski A."/>
            <person name="Findeiss S."/>
            <person name="Freyhult E."/>
            <person name="Fulton L."/>
            <person name="Fulton R."/>
            <person name="Garcia A.C."/>
            <person name="Gardiner A."/>
            <person name="Garfield D.A."/>
            <person name="Garvin B.E."/>
            <person name="Gibson G."/>
            <person name="Gilbert D."/>
            <person name="Gnerre S."/>
            <person name="Godfrey J."/>
            <person name="Good R."/>
            <person name="Gotea V."/>
            <person name="Gravely B."/>
            <person name="Greenberg A.J."/>
            <person name="Griffiths-Jones S."/>
            <person name="Gross S."/>
            <person name="Guigo R."/>
            <person name="Gustafson E.A."/>
            <person name="Haerty W."/>
            <person name="Hahn M.W."/>
            <person name="Halligan D.L."/>
            <person name="Halpern A.L."/>
            <person name="Halter G.M."/>
            <person name="Han M.V."/>
            <person name="Heger A."/>
            <person name="Hillier L."/>
            <person name="Hinrichs A.S."/>
            <person name="Holmes I."/>
            <person name="Hoskins R.A."/>
            <person name="Hubisz M.J."/>
            <person name="Hultmark D."/>
            <person name="Huntley M.A."/>
            <person name="Jaffe D.B."/>
            <person name="Jagadeeshan S."/>
            <person name="Jeck W.R."/>
            <person name="Johnson J."/>
            <person name="Jones C.D."/>
            <person name="Jordan W.C."/>
            <person name="Karpen G.H."/>
            <person name="Kataoka E."/>
            <person name="Keightley P.D."/>
            <person name="Kheradpour P."/>
            <person name="Kirkness E.F."/>
            <person name="Koerich L.B."/>
            <person name="Kristiansen K."/>
            <person name="Kudrna D."/>
            <person name="Kulathinal R.J."/>
            <person name="Kumar S."/>
            <person name="Kwok R."/>
            <person name="Lander E."/>
            <person name="Langley C.H."/>
            <person name="Lapoint R."/>
            <person name="Lazzaro B.P."/>
            <person name="Lee S.J."/>
            <person name="Levesque L."/>
            <person name="Li R."/>
            <person name="Lin C.F."/>
            <person name="Lin M.F."/>
            <person name="Lindblad-Toh K."/>
            <person name="Llopart A."/>
            <person name="Long M."/>
            <person name="Low L."/>
            <person name="Lozovsky E."/>
            <person name="Lu J."/>
            <person name="Luo M."/>
            <person name="Machado C.A."/>
            <person name="Makalowski W."/>
            <person name="Marzo M."/>
            <person name="Matsuda M."/>
            <person name="Matzkin L."/>
            <person name="McAllister B."/>
            <person name="McBride C.S."/>
            <person name="McKernan B."/>
            <person name="McKernan K."/>
            <person name="Mendez-Lago M."/>
            <person name="Minx P."/>
            <person name="Mollenhauer M.U."/>
            <person name="Montooth K."/>
            <person name="Mount S.M."/>
            <person name="Mu X."/>
            <person name="Myers E."/>
            <person name="Negre B."/>
            <person name="Newfeld S."/>
            <person name="Nielsen R."/>
            <person name="Noor M.A."/>
            <person name="O'Grady P."/>
            <person name="Pachter L."/>
            <person name="Papaceit M."/>
            <person name="Parisi M.J."/>
            <person name="Parisi M."/>
            <person name="Parts L."/>
            <person name="Pedersen J.S."/>
            <person name="Pesole G."/>
            <person name="Phillippy A.M."/>
            <person name="Ponting C.P."/>
            <person name="Pop M."/>
            <person name="Porcelli D."/>
            <person name="Powell J.R."/>
            <person name="Prohaska S."/>
            <person name="Pruitt K."/>
            <person name="Puig M."/>
            <person name="Quesneville H."/>
            <person name="Ram K.R."/>
            <person name="Rand D."/>
            <person name="Rasmussen M.D."/>
            <person name="Reed L.K."/>
            <person name="Reenan R."/>
            <person name="Reily A."/>
            <person name="Remington K.A."/>
            <person name="Rieger T.T."/>
            <person name="Ritchie M.G."/>
            <person name="Robin C."/>
            <person name="Rogers Y.H."/>
            <person name="Rohde C."/>
            <person name="Rozas J."/>
            <person name="Rubenfield M.J."/>
            <person name="Ruiz A."/>
            <person name="Russo S."/>
            <person name="Salzberg S.L."/>
            <person name="Sanchez-Gracia A."/>
            <person name="Saranga D.J."/>
            <person name="Sato H."/>
            <person name="Schaeffer S.W."/>
            <person name="Schatz M.C."/>
            <person name="Schlenke T."/>
            <person name="Schwartz R."/>
            <person name="Segarra C."/>
            <person name="Singh R.S."/>
            <person name="Sirot L."/>
            <person name="Sirota M."/>
            <person name="Sisneros N.B."/>
            <person name="Smith C.D."/>
            <person name="Smith T.F."/>
            <person name="Spieth J."/>
            <person name="Stage D.E."/>
            <person name="Stark A."/>
            <person name="Stephan W."/>
            <person name="Strausberg R.L."/>
            <person name="Strempel S."/>
            <person name="Sturgill D."/>
            <person name="Sutton G."/>
            <person name="Sutton G.G."/>
            <person name="Tao W."/>
            <person name="Teichmann S."/>
            <person name="Tobari Y.N."/>
            <person name="Tomimura Y."/>
            <person name="Tsolas J.M."/>
            <person name="Valente V.L."/>
            <person name="Venter E."/>
            <person name="Venter J.C."/>
            <person name="Vicario S."/>
            <person name="Vieira F.G."/>
            <person name="Vilella A.J."/>
            <person name="Villasante A."/>
            <person name="Walenz B."/>
            <person name="Wang J."/>
            <person name="Wasserman M."/>
            <person name="Watts T."/>
            <person name="Wilson D."/>
            <person name="Wilson R.K."/>
            <person name="Wing R.A."/>
            <person name="Wolfner M.F."/>
            <person name="Wong A."/>
            <person name="Wong G.K."/>
            <person name="Wu C.I."/>
            <person name="Wu G."/>
            <person name="Yamamoto D."/>
            <person name="Yang H.P."/>
            <person name="Yang S.P."/>
            <person name="Yorke J.A."/>
            <person name="Yoshida K."/>
            <person name="Zdobnov E."/>
            <person name="Zhang P."/>
            <person name="Zhang Y."/>
            <person name="Zimin A.V."/>
            <person name="Baldwin J."/>
            <person name="Abdouelleil A."/>
            <person name="Abdulkadir J."/>
            <person name="Abebe A."/>
            <person name="Abera B."/>
            <person name="Abreu J."/>
            <person name="Acer S.C."/>
            <person name="Aftuck L."/>
            <person name="Alexander A."/>
            <person name="An P."/>
            <person name="Anderson E."/>
            <person name="Anderson S."/>
            <person name="Arachi H."/>
            <person name="Azer M."/>
            <person name="Bachantsang P."/>
            <person name="Barry A."/>
            <person name="Bayul T."/>
            <person name="Berlin A."/>
            <person name="Bessette D."/>
            <person name="Bloom T."/>
            <person name="Blye J."/>
            <person name="Boguslavskiy L."/>
            <person name="Bonnet C."/>
            <person name="Boukhgalter B."/>
            <person name="Bourzgui I."/>
            <person name="Brown A."/>
            <person name="Cahill P."/>
            <person name="Channer S."/>
            <person name="Cheshatsang Y."/>
            <person name="Chuda L."/>
            <person name="Citroen M."/>
            <person name="Collymore A."/>
            <person name="Cooke P."/>
            <person name="Costello M."/>
            <person name="D'Aco K."/>
            <person name="Daza R."/>
            <person name="De Haan G."/>
            <person name="DeGray S."/>
            <person name="DeMaso C."/>
            <person name="Dhargay N."/>
            <person name="Dooley K."/>
            <person name="Dooley E."/>
            <person name="Doricent M."/>
            <person name="Dorje P."/>
            <person name="Dorjee K."/>
            <person name="Dupes A."/>
            <person name="Elong R."/>
            <person name="Falk J."/>
            <person name="Farina A."/>
            <person name="Faro S."/>
            <person name="Ferguson D."/>
            <person name="Fisher S."/>
            <person name="Foley C.D."/>
            <person name="Franke A."/>
            <person name="Friedrich D."/>
            <person name="Gadbois L."/>
            <person name="Gearin G."/>
            <person name="Gearin C.R."/>
            <person name="Giannoukos G."/>
            <person name="Goode T."/>
            <person name="Graham J."/>
            <person name="Grandbois E."/>
            <person name="Grewal S."/>
            <person name="Gyaltsen K."/>
            <person name="Hafez N."/>
            <person name="Hagos B."/>
            <person name="Hall J."/>
            <person name="Henson C."/>
            <person name="Hollinger A."/>
            <person name="Honan T."/>
            <person name="Huard M.D."/>
            <person name="Hughes L."/>
            <person name="Hurhula B."/>
            <person name="Husby M.E."/>
            <person name="Kamat A."/>
            <person name="Kanga B."/>
            <person name="Kashin S."/>
            <person name="Khazanovich D."/>
            <person name="Kisner P."/>
            <person name="Lance K."/>
            <person name="Lara M."/>
            <person name="Lee W."/>
            <person name="Lennon N."/>
            <person name="Letendre F."/>
            <person name="LeVine R."/>
            <person name="Lipovsky A."/>
            <person name="Liu X."/>
            <person name="Liu J."/>
            <person name="Liu S."/>
            <person name="Lokyitsang T."/>
            <person name="Lokyitsang Y."/>
            <person name="Lubonja R."/>
            <person name="Lui A."/>
            <person name="MacDonald P."/>
            <person name="Magnisalis V."/>
            <person name="Maru K."/>
            <person name="Matthews C."/>
            <person name="McCusker W."/>
            <person name="McDonough S."/>
            <person name="Mehta T."/>
            <person name="Meldrim J."/>
            <person name="Meneus L."/>
            <person name="Mihai O."/>
            <person name="Mihalev A."/>
            <person name="Mihova T."/>
            <person name="Mittelman R."/>
            <person name="Mlenga V."/>
            <person name="Montmayeur A."/>
            <person name="Mulrain L."/>
            <person name="Navidi A."/>
            <person name="Naylor J."/>
            <person name="Negash T."/>
            <person name="Nguyen T."/>
            <person name="Nguyen N."/>
            <person name="Nicol R."/>
            <person name="Norbu C."/>
            <person name="Norbu N."/>
            <person name="Novod N."/>
            <person name="O'Neill B."/>
            <person name="Osman S."/>
            <person name="Markiewicz E."/>
            <person name="Oyono O.L."/>
            <person name="Patti C."/>
            <person name="Phunkhang P."/>
            <person name="Pierre F."/>
            <person name="Priest M."/>
            <person name="Raghuraman S."/>
            <person name="Rege F."/>
            <person name="Reyes R."/>
            <person name="Rise C."/>
            <person name="Rogov P."/>
            <person name="Ross K."/>
            <person name="Ryan E."/>
            <person name="Settipalli S."/>
            <person name="Shea T."/>
            <person name="Sherpa N."/>
            <person name="Shi L."/>
            <person name="Shih D."/>
            <person name="Sparrow T."/>
            <person name="Spaulding J."/>
            <person name="Stalker J."/>
            <person name="Stange-Thomann N."/>
            <person name="Stavropoulos S."/>
            <person name="Stone C."/>
            <person name="Strader C."/>
            <person name="Tesfaye S."/>
            <person name="Thomson T."/>
            <person name="Thoulutsang Y."/>
            <person name="Thoulutsang D."/>
            <person name="Topham K."/>
            <person name="Topping I."/>
            <person name="Tsamla T."/>
            <person name="Vassiliev H."/>
            <person name="Vo A."/>
            <person name="Wangchuk T."/>
            <person name="Wangdi T."/>
            <person name="Weiand M."/>
            <person name="Wilkinson J."/>
            <person name="Wilson A."/>
            <person name="Yadav S."/>
            <person name="Young G."/>
            <person name="Yu Q."/>
            <person name="Zembek L."/>
            <person name="Zhong D."/>
            <person name="Zimmer A."/>
            <person name="Zwirko Z."/>
            <person name="Jaffe D.B."/>
            <person name="Alvarez P."/>
            <person name="Brockman W."/>
            <person name="Butler J."/>
            <person name="Chin C."/>
            <person name="Gnerre S."/>
            <person name="Grabherr M."/>
            <person name="Kleber M."/>
            <person name="Mauceli E."/>
            <person name="MacCallum I."/>
        </authorList>
    </citation>
    <scope>NUCLEOTIDE SEQUENCE [LARGE SCALE GENOMIC DNA]</scope>
    <source>
        <strain evidence="4">Rob3c / Tucson 14021-0248.25</strain>
    </source>
</reference>
<dbReference type="Gene3D" id="1.10.238.110">
    <property type="entry name" value="Diacylglycerol kinase alpha"/>
    <property type="match status" value="1"/>
</dbReference>
<dbReference type="Proteomes" id="UP000001292">
    <property type="component" value="Unassembled WGS sequence"/>
</dbReference>
<evidence type="ECO:0000313" key="4">
    <source>
        <dbReference type="Proteomes" id="UP000001292"/>
    </source>
</evidence>
<keyword evidence="4" id="KW-1185">Reference proteome</keyword>
<dbReference type="OMA" id="GHLGHDS"/>
<dbReference type="HOGENOM" id="CLU_096208_0_0_1"/>
<protein>
    <submittedName>
        <fullName evidence="3">GM20749</fullName>
    </submittedName>
</protein>
<name>B4HR90_DROSE</name>